<evidence type="ECO:0000256" key="6">
    <source>
        <dbReference type="ARBA" id="ARBA00022884"/>
    </source>
</evidence>
<dbReference type="SUPFAM" id="SSF48371">
    <property type="entry name" value="ARM repeat"/>
    <property type="match status" value="1"/>
</dbReference>
<keyword evidence="4 10" id="KW-0963">Cytoplasm</keyword>
<gene>
    <name evidence="13" type="ORF">HJC23_011832</name>
</gene>
<keyword evidence="14" id="KW-1185">Reference proteome</keyword>
<evidence type="ECO:0000256" key="4">
    <source>
        <dbReference type="ARBA" id="ARBA00022490"/>
    </source>
</evidence>
<evidence type="ECO:0000256" key="2">
    <source>
        <dbReference type="ARBA" id="ARBA00018928"/>
    </source>
</evidence>
<evidence type="ECO:0000256" key="5">
    <source>
        <dbReference type="ARBA" id="ARBA00022555"/>
    </source>
</evidence>
<evidence type="ECO:0000256" key="9">
    <source>
        <dbReference type="ARBA" id="ARBA00032199"/>
    </source>
</evidence>
<dbReference type="InterPro" id="IPR045546">
    <property type="entry name" value="Exportin-T_C"/>
</dbReference>
<evidence type="ECO:0000256" key="1">
    <source>
        <dbReference type="ARBA" id="ARBA00004496"/>
    </source>
</evidence>
<evidence type="ECO:0000313" key="13">
    <source>
        <dbReference type="EMBL" id="KAL3798528.1"/>
    </source>
</evidence>
<organism evidence="13 14">
    <name type="scientific">Cyclotella cryptica</name>
    <dbReference type="NCBI Taxonomy" id="29204"/>
    <lineage>
        <taxon>Eukaryota</taxon>
        <taxon>Sar</taxon>
        <taxon>Stramenopiles</taxon>
        <taxon>Ochrophyta</taxon>
        <taxon>Bacillariophyta</taxon>
        <taxon>Coscinodiscophyceae</taxon>
        <taxon>Thalassiosirophycidae</taxon>
        <taxon>Stephanodiscales</taxon>
        <taxon>Stephanodiscaceae</taxon>
        <taxon>Cyclotella</taxon>
    </lineage>
</organism>
<evidence type="ECO:0000313" key="14">
    <source>
        <dbReference type="Proteomes" id="UP001516023"/>
    </source>
</evidence>
<comment type="similarity">
    <text evidence="10">Belongs to the exportin family.</text>
</comment>
<keyword evidence="3 10" id="KW-0813">Transport</keyword>
<name>A0ABD3QDS1_9STRA</name>
<dbReference type="Pfam" id="PF08389">
    <property type="entry name" value="Xpo1"/>
    <property type="match status" value="1"/>
</dbReference>
<dbReference type="InterPro" id="IPR040017">
    <property type="entry name" value="XPOT"/>
</dbReference>
<sequence length="1130" mass="124806">MNSSSLQTPSHDLRSPPGHYIGQLENIIHHAAAGSQEASQRLDVERSRSDCWIEVCLELLHRRGWEVSTAQHDAITFYALTALQRSPLFQSDDPSNIKWSTLRSQLRTLLIRTMSHFPSLQSMPNFVSTKVAVILALLVREDYPTAWAYPFKDVLNSLGLQNGRSMPDTATNGSLKTSSTEDNAGILMYLRFLDCISDEIVYPAVITDRDQTESASSSSATCAQHISSRREKVKDAIRGIPINQDNQHPVLEAYTPLDQTDAAHIICSLLDAITTNAITNIDAITLNNREAKHEIASRAAMTLRRYLSWVDLQLATHPSLVQYLLYCLGLAAPGSKVANTDSLEADGKDIIINEDGNESDETKPCTLLAAECANCLQEIITRGMDEPKKEALLIELDVIGTLCQLTGLPASSVTGCTSNAKLDITTVDGTQIDAVIAVAELINAIGLELIPCWELQLKQSGTVSAQVTLLMKQWLELVLACLLFDDIDVSGAVIDATSRALASVERHESFWNSMYGGNGETFCERLINRVLIILHERMKYPSTFEFDYEDDLEAEEEMYRSHLRKLYQRIVARSPHLVLEFIHRCFSSLIQPLANSATQDIEVALRLVHHYGEGRRPPPGAKSALRDGRFRELLIALHRSNVLCHPHREVLLLYYDLSVRYVAILKEFPELLSNLLGGLTGRQGLQHHHARARSRCCYLLLRLVKSVGGKTIRPYVEVVVDGIQNLLFPPEGIQVLPIPPNDALYLFEATGILLGTTGLDDNLQQRCATAVLTPHVQSIEQTLQSLDLQVDAEVSAEQLSMSISAIAQLTKGWQSHPPPGVQTVLAAAVDISLKVLAALSTSPLIRSRIAVLLQRMILCLGEKILSKMPEFLQILLLNCTTEEDVLDASQLINQLCIKFKESAAPAIDSSILPFLQRVLALQLCESSVVSSESVAPPPHLVTEQLSIRKQAFSTLQHVATHNASEVFYSEKNIGSFQDILRLMNDGAITVPDPVMKKTCVMFFGELTREWGSDGCAAPMNVRNGYFDFIYDVFIPGMLRCALDASFNAKDALHYRVLAEFSAALWLVKQSYRGNAEFHSRVFKLIESIGFSGAGPPSSVSPAIVATGFQNATSGKDMELCLTAWKEGCKV</sequence>
<proteinExistence type="inferred from homology"/>
<evidence type="ECO:0000259" key="11">
    <source>
        <dbReference type="Pfam" id="PF08389"/>
    </source>
</evidence>
<dbReference type="Pfam" id="PF19282">
    <property type="entry name" value="Exportin-T"/>
    <property type="match status" value="1"/>
</dbReference>
<comment type="function">
    <text evidence="10">tRNA nucleus export receptor which facilitates tRNA translocation across the nuclear pore complex.</text>
</comment>
<evidence type="ECO:0000256" key="8">
    <source>
        <dbReference type="ARBA" id="ARBA00029784"/>
    </source>
</evidence>
<evidence type="ECO:0000256" key="3">
    <source>
        <dbReference type="ARBA" id="ARBA00022448"/>
    </source>
</evidence>
<reference evidence="13 14" key="1">
    <citation type="journal article" date="2020" name="G3 (Bethesda)">
        <title>Improved Reference Genome for Cyclotella cryptica CCMP332, a Model for Cell Wall Morphogenesis, Salinity Adaptation, and Lipid Production in Diatoms (Bacillariophyta).</title>
        <authorList>
            <person name="Roberts W.R."/>
            <person name="Downey K.M."/>
            <person name="Ruck E.C."/>
            <person name="Traller J.C."/>
            <person name="Alverson A.J."/>
        </authorList>
    </citation>
    <scope>NUCLEOTIDE SEQUENCE [LARGE SCALE GENOMIC DNA]</scope>
    <source>
        <strain evidence="13 14">CCMP332</strain>
    </source>
</reference>
<protein>
    <recommendedName>
        <fullName evidence="2 10">Exportin-T</fullName>
    </recommendedName>
    <alternativeName>
        <fullName evidence="8 10">Exportin(tRNA)</fullName>
    </alternativeName>
    <alternativeName>
        <fullName evidence="9 10">tRNA exportin</fullName>
    </alternativeName>
</protein>
<comment type="caution">
    <text evidence="13">The sequence shown here is derived from an EMBL/GenBank/DDBJ whole genome shotgun (WGS) entry which is preliminary data.</text>
</comment>
<evidence type="ECO:0000256" key="10">
    <source>
        <dbReference type="RuleBase" id="RU366037"/>
    </source>
</evidence>
<evidence type="ECO:0000256" key="7">
    <source>
        <dbReference type="ARBA" id="ARBA00023242"/>
    </source>
</evidence>
<dbReference type="EMBL" id="JABMIG020000045">
    <property type="protein sequence ID" value="KAL3798528.1"/>
    <property type="molecule type" value="Genomic_DNA"/>
</dbReference>
<dbReference type="GO" id="GO:0005737">
    <property type="term" value="C:cytoplasm"/>
    <property type="evidence" value="ECO:0007669"/>
    <property type="project" value="UniProtKB-SubCell"/>
</dbReference>
<dbReference type="AlphaFoldDB" id="A0ABD3QDS1"/>
<comment type="subcellular location">
    <subcellularLocation>
        <location evidence="1 10">Cytoplasm</location>
    </subcellularLocation>
    <subcellularLocation>
        <location evidence="10">Nucleus</location>
    </subcellularLocation>
    <text evidence="10">Shuttles between the nucleus and the cytoplasm.</text>
</comment>
<keyword evidence="5 10" id="KW-0820">tRNA-binding</keyword>
<accession>A0ABD3QDS1</accession>
<keyword evidence="6 10" id="KW-0694">RNA-binding</keyword>
<dbReference type="Proteomes" id="UP001516023">
    <property type="component" value="Unassembled WGS sequence"/>
</dbReference>
<evidence type="ECO:0000259" key="12">
    <source>
        <dbReference type="Pfam" id="PF19282"/>
    </source>
</evidence>
<dbReference type="InterPro" id="IPR016024">
    <property type="entry name" value="ARM-type_fold"/>
</dbReference>
<keyword evidence="7 10" id="KW-0539">Nucleus</keyword>
<feature type="domain" description="Exportin-1/Importin-beta-like" evidence="11">
    <location>
        <begin position="124"/>
        <end position="328"/>
    </location>
</feature>
<feature type="domain" description="Exportin-T C-terminal" evidence="12">
    <location>
        <begin position="468"/>
        <end position="1068"/>
    </location>
</feature>
<dbReference type="PANTHER" id="PTHR15952:SF11">
    <property type="entry name" value="EXPORTIN-T"/>
    <property type="match status" value="1"/>
</dbReference>
<dbReference type="Gene3D" id="1.25.10.10">
    <property type="entry name" value="Leucine-rich Repeat Variant"/>
    <property type="match status" value="1"/>
</dbReference>
<dbReference type="InterPro" id="IPR013598">
    <property type="entry name" value="Exportin-1/Importin-b-like"/>
</dbReference>
<dbReference type="GO" id="GO:0000049">
    <property type="term" value="F:tRNA binding"/>
    <property type="evidence" value="ECO:0007669"/>
    <property type="project" value="UniProtKB-UniRule"/>
</dbReference>
<dbReference type="GO" id="GO:0005634">
    <property type="term" value="C:nucleus"/>
    <property type="evidence" value="ECO:0007669"/>
    <property type="project" value="UniProtKB-SubCell"/>
</dbReference>
<dbReference type="GO" id="GO:0071528">
    <property type="term" value="P:tRNA re-export from nucleus"/>
    <property type="evidence" value="ECO:0007669"/>
    <property type="project" value="UniProtKB-UniRule"/>
</dbReference>
<dbReference type="InterPro" id="IPR011989">
    <property type="entry name" value="ARM-like"/>
</dbReference>
<dbReference type="PANTHER" id="PTHR15952">
    <property type="entry name" value="EXPORTIN-T/LOS1"/>
    <property type="match status" value="1"/>
</dbReference>